<dbReference type="eggNOG" id="COG2205">
    <property type="taxonomic scope" value="Bacteria"/>
</dbReference>
<comment type="catalytic activity">
    <reaction evidence="1">
        <text>ATP + protein L-histidine = ADP + protein N-phospho-L-histidine.</text>
        <dbReference type="EC" id="2.7.13.3"/>
    </reaction>
</comment>
<feature type="transmembrane region" description="Helical" evidence="17">
    <location>
        <begin position="20"/>
        <end position="40"/>
    </location>
</feature>
<keyword evidence="5 15" id="KW-0597">Phosphoprotein</keyword>
<dbReference type="OrthoDB" id="9770795at2"/>
<dbReference type="CDD" id="cd00082">
    <property type="entry name" value="HisKA"/>
    <property type="match status" value="1"/>
</dbReference>
<dbReference type="PRINTS" id="PR00344">
    <property type="entry name" value="BCTRLSENSOR"/>
</dbReference>
<evidence type="ECO:0000256" key="15">
    <source>
        <dbReference type="PROSITE-ProRule" id="PRU00169"/>
    </source>
</evidence>
<dbReference type="Gene3D" id="1.20.120.160">
    <property type="entry name" value="HPT domain"/>
    <property type="match status" value="1"/>
</dbReference>
<evidence type="ECO:0000259" key="18">
    <source>
        <dbReference type="PROSITE" id="PS50109"/>
    </source>
</evidence>
<sequence length="1073" mass="118634">MNKDNAPLENLTRSSLRLNTGMMILLGLVLLLVGTSFWSFQRLIEENHDTVRFHFARLLENIQEQEAFLQTLIEQKQLLNDGGPQVHALAPLPNEGPNIYQGQAFAFSMPFSVKLDKYNLAAREQAKVLGLGANLAGLYSTFWSASHYPSPQVFLFGPHDSYDITVPAAGRGRSKILSGNERFIDVVKTVRARTPQDSHYLMNNGIDWQSYVEVPDRSTPARLLAYVSLQLNADRLQAKGADARLTVASLLDLAQINDFERIMDWLVYDRFTLIAPAGEVLIGIQHPESRLHEGVNLKPEGLVFKLVNHDGPGWAAIYTLSFKSFFRYAFWSLTSLLLAFLAIIGLGWLASRWYKKQVILPARQAHESIAESEAFSRVVIDTAPTGLCVVRRADQQILVENQRAQQWQGTTALIKALDQQQDDAHTGEHDLEIDGRHLQVGFVATRYQGQDVRLYAFNDVTRHIEDAHALEQARRAADAANEAKTLFLATMSHEIRTPLYGVLGTLELLGLTDLEPRQQAYLNTIQRSSAILFQLISDVLDVSKIESGQMAIEPVEFCPLDMLEDTLHTYAAFAERKGLQLYACTDAALPDKVLGDPMRIRQILNNLLSNAIKFTDTGRVVLRTRVLEHAQGKVSLEWQVTDTGIGISEAQQAKLFELFYQVKDASSEGGAGLGLPICWWLSELMGGQLKVVSEPGLGSSFSLKMELSVIPGELPDCPAIEHDPTPVYVRAPLLELAQNYCDWLERLGIAATPTAPPLAPANPEALLIEVLANTPELPWRGPRVCCISGGGNPAEYLDGHWEVDMHDMRAVAQAVALARQGVSRQASEHCASRSVSLQLHILVAEDNPINQAILKEQLEALGCSAVVVSNGEQALHLWQPEVFDLVLTDVNMPVMNGYELAKALRANGSQLPIIGVTANAMREEGLRCMEVGMNAWIVKPLSLQTLRVHLTKLCKPMLRSGPSRNEAEKPSASPAATSSDRVKLSPAMRPLFVKTMQQDITLIRSALEQQDARTIVERLHSMAGALGAVQASSLANHCIDLEYQLHNTKLDAALTQKVQRALKRLATILSTLE</sequence>
<evidence type="ECO:0000313" key="21">
    <source>
        <dbReference type="EMBL" id="AIL63151.1"/>
    </source>
</evidence>
<evidence type="ECO:0000259" key="20">
    <source>
        <dbReference type="PROSITE" id="PS50894"/>
    </source>
</evidence>
<dbReference type="InterPro" id="IPR003661">
    <property type="entry name" value="HisK_dim/P_dom"/>
</dbReference>
<dbReference type="InterPro" id="IPR036890">
    <property type="entry name" value="HATPase_C_sf"/>
</dbReference>
<dbReference type="SUPFAM" id="SSF52172">
    <property type="entry name" value="CheY-like"/>
    <property type="match status" value="1"/>
</dbReference>
<name>A0A077FIV8_9PSED</name>
<dbReference type="InterPro" id="IPR001789">
    <property type="entry name" value="Sig_transdc_resp-reg_receiver"/>
</dbReference>
<feature type="region of interest" description="Disordered" evidence="16">
    <location>
        <begin position="959"/>
        <end position="982"/>
    </location>
</feature>
<evidence type="ECO:0000256" key="14">
    <source>
        <dbReference type="PROSITE-ProRule" id="PRU00110"/>
    </source>
</evidence>
<dbReference type="PANTHER" id="PTHR45339">
    <property type="entry name" value="HYBRID SIGNAL TRANSDUCTION HISTIDINE KINASE J"/>
    <property type="match status" value="1"/>
</dbReference>
<reference evidence="21 22" key="1">
    <citation type="submission" date="2014-07" db="EMBL/GenBank/DDBJ databases">
        <authorList>
            <person name="Lee K."/>
            <person name="Lim J.Y."/>
            <person name="Hwang I."/>
        </authorList>
    </citation>
    <scope>NUCLEOTIDE SEQUENCE [LARGE SCALE GENOMIC DNA]</scope>
    <source>
        <strain evidence="21 22">KL28</strain>
    </source>
</reference>
<evidence type="ECO:0000256" key="12">
    <source>
        <dbReference type="ARBA" id="ARBA00023012"/>
    </source>
</evidence>
<dbReference type="InterPro" id="IPR003594">
    <property type="entry name" value="HATPase_dom"/>
</dbReference>
<keyword evidence="11 17" id="KW-1133">Transmembrane helix</keyword>
<dbReference type="Pfam" id="PF00512">
    <property type="entry name" value="HisKA"/>
    <property type="match status" value="1"/>
</dbReference>
<keyword evidence="8" id="KW-0547">Nucleotide-binding</keyword>
<dbReference type="InterPro" id="IPR036641">
    <property type="entry name" value="HPT_dom_sf"/>
</dbReference>
<evidence type="ECO:0000256" key="10">
    <source>
        <dbReference type="ARBA" id="ARBA00022840"/>
    </source>
</evidence>
<dbReference type="InterPro" id="IPR004358">
    <property type="entry name" value="Sig_transdc_His_kin-like_C"/>
</dbReference>
<feature type="domain" description="HPt" evidence="20">
    <location>
        <begin position="981"/>
        <end position="1073"/>
    </location>
</feature>
<keyword evidence="10" id="KW-0067">ATP-binding</keyword>
<dbReference type="Pfam" id="PF01627">
    <property type="entry name" value="Hpt"/>
    <property type="match status" value="1"/>
</dbReference>
<keyword evidence="6" id="KW-0808">Transferase</keyword>
<organism evidence="21 22">
    <name type="scientific">Pseudomonas alkylphenolica</name>
    <dbReference type="NCBI Taxonomy" id="237609"/>
    <lineage>
        <taxon>Bacteria</taxon>
        <taxon>Pseudomonadati</taxon>
        <taxon>Pseudomonadota</taxon>
        <taxon>Gammaproteobacteria</taxon>
        <taxon>Pseudomonadales</taxon>
        <taxon>Pseudomonadaceae</taxon>
        <taxon>Pseudomonas</taxon>
    </lineage>
</organism>
<dbReference type="Pfam" id="PF00072">
    <property type="entry name" value="Response_reg"/>
    <property type="match status" value="1"/>
</dbReference>
<dbReference type="SUPFAM" id="SSF47384">
    <property type="entry name" value="Homodimeric domain of signal transducing histidine kinase"/>
    <property type="match status" value="1"/>
</dbReference>
<dbReference type="GO" id="GO:0000155">
    <property type="term" value="F:phosphorelay sensor kinase activity"/>
    <property type="evidence" value="ECO:0007669"/>
    <property type="project" value="InterPro"/>
</dbReference>
<dbReference type="Pfam" id="PF02518">
    <property type="entry name" value="HATPase_c"/>
    <property type="match status" value="1"/>
</dbReference>
<evidence type="ECO:0000256" key="3">
    <source>
        <dbReference type="ARBA" id="ARBA00012438"/>
    </source>
</evidence>
<feature type="modified residue" description="Phosphohistidine" evidence="14">
    <location>
        <position position="1020"/>
    </location>
</feature>
<accession>A0A077FIV8</accession>
<dbReference type="SUPFAM" id="SSF47226">
    <property type="entry name" value="Histidine-containing phosphotransfer domain, HPT domain"/>
    <property type="match status" value="1"/>
</dbReference>
<proteinExistence type="predicted"/>
<evidence type="ECO:0000256" key="7">
    <source>
        <dbReference type="ARBA" id="ARBA00022692"/>
    </source>
</evidence>
<dbReference type="PROSITE" id="PS50894">
    <property type="entry name" value="HPT"/>
    <property type="match status" value="1"/>
</dbReference>
<evidence type="ECO:0000256" key="6">
    <source>
        <dbReference type="ARBA" id="ARBA00022679"/>
    </source>
</evidence>
<evidence type="ECO:0000256" key="11">
    <source>
        <dbReference type="ARBA" id="ARBA00022989"/>
    </source>
</evidence>
<dbReference type="GO" id="GO:0005886">
    <property type="term" value="C:plasma membrane"/>
    <property type="evidence" value="ECO:0007669"/>
    <property type="project" value="UniProtKB-SubCell"/>
</dbReference>
<dbReference type="SMART" id="SM00387">
    <property type="entry name" value="HATPase_c"/>
    <property type="match status" value="1"/>
</dbReference>
<dbReference type="InterPro" id="IPR036097">
    <property type="entry name" value="HisK_dim/P_sf"/>
</dbReference>
<dbReference type="HOGENOM" id="CLU_000445_15_2_6"/>
<dbReference type="Proteomes" id="UP000028931">
    <property type="component" value="Chromosome"/>
</dbReference>
<keyword evidence="7 17" id="KW-0812">Transmembrane</keyword>
<dbReference type="PANTHER" id="PTHR45339:SF1">
    <property type="entry name" value="HYBRID SIGNAL TRANSDUCTION HISTIDINE KINASE J"/>
    <property type="match status" value="1"/>
</dbReference>
<feature type="domain" description="Histidine kinase" evidence="18">
    <location>
        <begin position="490"/>
        <end position="709"/>
    </location>
</feature>
<gene>
    <name evidence="21" type="ORF">PSAKL28_40040</name>
</gene>
<dbReference type="Gene3D" id="3.30.565.10">
    <property type="entry name" value="Histidine kinase-like ATPase, C-terminal domain"/>
    <property type="match status" value="1"/>
</dbReference>
<feature type="transmembrane region" description="Helical" evidence="17">
    <location>
        <begin position="328"/>
        <end position="350"/>
    </location>
</feature>
<dbReference type="PROSITE" id="PS50110">
    <property type="entry name" value="RESPONSE_REGULATORY"/>
    <property type="match status" value="1"/>
</dbReference>
<dbReference type="PROSITE" id="PS50109">
    <property type="entry name" value="HIS_KIN"/>
    <property type="match status" value="1"/>
</dbReference>
<dbReference type="FunFam" id="1.10.287.130:FF:000004">
    <property type="entry name" value="Ethylene receptor 1"/>
    <property type="match status" value="1"/>
</dbReference>
<dbReference type="Gene3D" id="3.40.50.2300">
    <property type="match status" value="1"/>
</dbReference>
<dbReference type="RefSeq" id="WP_038613789.1">
    <property type="nucleotide sequence ID" value="NZ_CP009048.1"/>
</dbReference>
<dbReference type="SMART" id="SM00388">
    <property type="entry name" value="HisKA"/>
    <property type="match status" value="1"/>
</dbReference>
<dbReference type="FunFam" id="3.30.565.10:FF:000010">
    <property type="entry name" value="Sensor histidine kinase RcsC"/>
    <property type="match status" value="1"/>
</dbReference>
<evidence type="ECO:0000256" key="2">
    <source>
        <dbReference type="ARBA" id="ARBA00004651"/>
    </source>
</evidence>
<dbReference type="InterPro" id="IPR005467">
    <property type="entry name" value="His_kinase_dom"/>
</dbReference>
<evidence type="ECO:0000256" key="9">
    <source>
        <dbReference type="ARBA" id="ARBA00022777"/>
    </source>
</evidence>
<evidence type="ECO:0000313" key="22">
    <source>
        <dbReference type="Proteomes" id="UP000028931"/>
    </source>
</evidence>
<dbReference type="InterPro" id="IPR008207">
    <property type="entry name" value="Sig_transdc_His_kin_Hpt_dom"/>
</dbReference>
<dbReference type="Gene3D" id="1.10.287.130">
    <property type="match status" value="1"/>
</dbReference>
<evidence type="ECO:0000259" key="19">
    <source>
        <dbReference type="PROSITE" id="PS50110"/>
    </source>
</evidence>
<evidence type="ECO:0000256" key="17">
    <source>
        <dbReference type="SAM" id="Phobius"/>
    </source>
</evidence>
<comment type="subcellular location">
    <subcellularLocation>
        <location evidence="2">Cell membrane</location>
        <topology evidence="2">Multi-pass membrane protein</topology>
    </subcellularLocation>
</comment>
<feature type="modified residue" description="4-aspartylphosphate" evidence="15">
    <location>
        <position position="889"/>
    </location>
</feature>
<keyword evidence="9 21" id="KW-0418">Kinase</keyword>
<evidence type="ECO:0000256" key="5">
    <source>
        <dbReference type="ARBA" id="ARBA00022553"/>
    </source>
</evidence>
<dbReference type="EMBL" id="CP009048">
    <property type="protein sequence ID" value="AIL63151.1"/>
    <property type="molecule type" value="Genomic_DNA"/>
</dbReference>
<feature type="domain" description="Response regulatory" evidence="19">
    <location>
        <begin position="840"/>
        <end position="954"/>
    </location>
</feature>
<evidence type="ECO:0000256" key="4">
    <source>
        <dbReference type="ARBA" id="ARBA00022475"/>
    </source>
</evidence>
<keyword evidence="13 17" id="KW-0472">Membrane</keyword>
<dbReference type="SMART" id="SM00448">
    <property type="entry name" value="REC"/>
    <property type="match status" value="1"/>
</dbReference>
<dbReference type="CDD" id="cd17546">
    <property type="entry name" value="REC_hyHK_CKI1_RcsC-like"/>
    <property type="match status" value="1"/>
</dbReference>
<dbReference type="AlphaFoldDB" id="A0A077FIV8"/>
<evidence type="ECO:0000256" key="1">
    <source>
        <dbReference type="ARBA" id="ARBA00000085"/>
    </source>
</evidence>
<protein>
    <recommendedName>
        <fullName evidence="3">histidine kinase</fullName>
        <ecNumber evidence="3">2.7.13.3</ecNumber>
    </recommendedName>
</protein>
<keyword evidence="4" id="KW-1003">Cell membrane</keyword>
<evidence type="ECO:0000256" key="13">
    <source>
        <dbReference type="ARBA" id="ARBA00023136"/>
    </source>
</evidence>
<dbReference type="CDD" id="cd16922">
    <property type="entry name" value="HATPase_EvgS-ArcB-TorS-like"/>
    <property type="match status" value="1"/>
</dbReference>
<evidence type="ECO:0000256" key="8">
    <source>
        <dbReference type="ARBA" id="ARBA00022741"/>
    </source>
</evidence>
<evidence type="ECO:0000256" key="16">
    <source>
        <dbReference type="SAM" id="MobiDB-lite"/>
    </source>
</evidence>
<keyword evidence="12" id="KW-0902">Two-component regulatory system</keyword>
<dbReference type="GO" id="GO:0005524">
    <property type="term" value="F:ATP binding"/>
    <property type="evidence" value="ECO:0007669"/>
    <property type="project" value="UniProtKB-KW"/>
</dbReference>
<dbReference type="KEGG" id="palk:PSAKL28_40040"/>
<dbReference type="SUPFAM" id="SSF55874">
    <property type="entry name" value="ATPase domain of HSP90 chaperone/DNA topoisomerase II/histidine kinase"/>
    <property type="match status" value="1"/>
</dbReference>
<dbReference type="EC" id="2.7.13.3" evidence="3"/>
<dbReference type="InterPro" id="IPR011006">
    <property type="entry name" value="CheY-like_superfamily"/>
</dbReference>